<dbReference type="GO" id="GO:0003723">
    <property type="term" value="F:RNA binding"/>
    <property type="evidence" value="ECO:0007669"/>
    <property type="project" value="InterPro"/>
</dbReference>
<dbReference type="InterPro" id="IPR016914">
    <property type="entry name" value="TrmL"/>
</dbReference>
<name>D6SMU4_9BACT</name>
<comment type="function">
    <text evidence="6">Could methylate the ribose at the nucleotide 34 wobble position in tRNA.</text>
</comment>
<evidence type="ECO:0000313" key="10">
    <source>
        <dbReference type="Proteomes" id="UP000005496"/>
    </source>
</evidence>
<dbReference type="InterPro" id="IPR029026">
    <property type="entry name" value="tRNA_m1G_MTases_N"/>
</dbReference>
<keyword evidence="3 6" id="KW-0808">Transferase</keyword>
<dbReference type="EC" id="2.1.1.207" evidence="6"/>
<evidence type="ECO:0000256" key="5">
    <source>
        <dbReference type="ARBA" id="ARBA00022694"/>
    </source>
</evidence>
<gene>
    <name evidence="9" type="ORF">Dthio_PD3447</name>
</gene>
<dbReference type="PANTHER" id="PTHR42971:SF1">
    <property type="entry name" value="TRNA (CYTIDINE(34)-2'-O)-METHYLTRANSFERASE"/>
    <property type="match status" value="1"/>
</dbReference>
<feature type="binding site" evidence="6 7">
    <location>
        <position position="128"/>
    </location>
    <ligand>
        <name>S-adenosyl-L-methionine</name>
        <dbReference type="ChEBI" id="CHEBI:59789"/>
    </ligand>
</feature>
<comment type="similarity">
    <text evidence="6">Belongs to the class IV-like SAM-binding methyltransferase superfamily. RNA methyltransferase TrmH family. TrmL subfamily.</text>
</comment>
<dbReference type="GO" id="GO:0002130">
    <property type="term" value="P:wobble position ribose methylation"/>
    <property type="evidence" value="ECO:0007669"/>
    <property type="project" value="TreeGrafter"/>
</dbReference>
<evidence type="ECO:0000259" key="8">
    <source>
        <dbReference type="Pfam" id="PF00588"/>
    </source>
</evidence>
<organism evidence="9 10">
    <name type="scientific">Desulfonatronospira thiodismutans ASO3-1</name>
    <dbReference type="NCBI Taxonomy" id="555779"/>
    <lineage>
        <taxon>Bacteria</taxon>
        <taxon>Pseudomonadati</taxon>
        <taxon>Thermodesulfobacteriota</taxon>
        <taxon>Desulfovibrionia</taxon>
        <taxon>Desulfovibrionales</taxon>
        <taxon>Desulfonatronovibrionaceae</taxon>
        <taxon>Desulfonatronospira</taxon>
    </lineage>
</organism>
<evidence type="ECO:0000256" key="2">
    <source>
        <dbReference type="ARBA" id="ARBA00022603"/>
    </source>
</evidence>
<evidence type="ECO:0000256" key="3">
    <source>
        <dbReference type="ARBA" id="ARBA00022679"/>
    </source>
</evidence>
<evidence type="ECO:0000313" key="9">
    <source>
        <dbReference type="EMBL" id="EFI36005.1"/>
    </source>
</evidence>
<dbReference type="GO" id="GO:0141102">
    <property type="term" value="F:tRNA (5-carboxymethylaminomethyluridine(34)-2'-O)-methyltransferase activity"/>
    <property type="evidence" value="ECO:0007669"/>
    <property type="project" value="RHEA"/>
</dbReference>
<accession>D6SMU4</accession>
<feature type="domain" description="tRNA/rRNA methyltransferase SpoU type" evidence="8">
    <location>
        <begin position="1"/>
        <end position="140"/>
    </location>
</feature>
<evidence type="ECO:0000256" key="4">
    <source>
        <dbReference type="ARBA" id="ARBA00022691"/>
    </source>
</evidence>
<feature type="binding site" evidence="6 7">
    <location>
        <position position="120"/>
    </location>
    <ligand>
        <name>S-adenosyl-L-methionine</name>
        <dbReference type="ChEBI" id="CHEBI:59789"/>
    </ligand>
</feature>
<evidence type="ECO:0000256" key="6">
    <source>
        <dbReference type="HAMAP-Rule" id="MF_01885"/>
    </source>
</evidence>
<dbReference type="RefSeq" id="WP_008869133.1">
    <property type="nucleotide sequence ID" value="NZ_ACJN02000001.1"/>
</dbReference>
<comment type="catalytic activity">
    <reaction evidence="6">
        <text>cytidine(34) in tRNA + S-adenosyl-L-methionine = 2'-O-methylcytidine(34) in tRNA + S-adenosyl-L-homocysteine + H(+)</text>
        <dbReference type="Rhea" id="RHEA:43084"/>
        <dbReference type="Rhea" id="RHEA-COMP:10331"/>
        <dbReference type="Rhea" id="RHEA-COMP:10332"/>
        <dbReference type="ChEBI" id="CHEBI:15378"/>
        <dbReference type="ChEBI" id="CHEBI:57856"/>
        <dbReference type="ChEBI" id="CHEBI:59789"/>
        <dbReference type="ChEBI" id="CHEBI:74495"/>
        <dbReference type="ChEBI" id="CHEBI:82748"/>
        <dbReference type="EC" id="2.1.1.207"/>
    </reaction>
</comment>
<dbReference type="InterPro" id="IPR001537">
    <property type="entry name" value="SpoU_MeTrfase"/>
</dbReference>
<dbReference type="eggNOG" id="COG0219">
    <property type="taxonomic scope" value="Bacteria"/>
</dbReference>
<sequence length="153" mass="17617">MHIVLYQPRIPPNTGAIARLCAATRTPLHLVGPLGFSLDDKYLKRAGLDYWEHVELTLWKNWEEYRQNLDKSHRLIMTSARQGADYTRHSYSFQDHLILGPETWGLPEKITSQADHLIRIPIWGEVRSLNLSNAAGIILYEGYRQLGMPPAHF</sequence>
<comment type="catalytic activity">
    <reaction evidence="6">
        <text>5-carboxymethylaminomethyluridine(34) in tRNA(Leu) + S-adenosyl-L-methionine = 5-carboxymethylaminomethyl-2'-O-methyluridine(34) in tRNA(Leu) + S-adenosyl-L-homocysteine + H(+)</text>
        <dbReference type="Rhea" id="RHEA:43088"/>
        <dbReference type="Rhea" id="RHEA-COMP:10333"/>
        <dbReference type="Rhea" id="RHEA-COMP:10334"/>
        <dbReference type="ChEBI" id="CHEBI:15378"/>
        <dbReference type="ChEBI" id="CHEBI:57856"/>
        <dbReference type="ChEBI" id="CHEBI:59789"/>
        <dbReference type="ChEBI" id="CHEBI:74508"/>
        <dbReference type="ChEBI" id="CHEBI:74511"/>
        <dbReference type="EC" id="2.1.1.207"/>
    </reaction>
</comment>
<protein>
    <recommendedName>
        <fullName evidence="6">Putative tRNA (cytidine(34)-2'-O)-methyltransferase</fullName>
        <ecNumber evidence="6">2.1.1.207</ecNumber>
    </recommendedName>
    <alternativeName>
        <fullName evidence="6">tRNA (cytidine/uridine-2'-O-)-methyltransferase</fullName>
    </alternativeName>
</protein>
<comment type="caution">
    <text evidence="9">The sequence shown here is derived from an EMBL/GenBank/DDBJ whole genome shotgun (WGS) entry which is preliminary data.</text>
</comment>
<dbReference type="PANTHER" id="PTHR42971">
    <property type="entry name" value="TRNA (CYTIDINE(34)-2'-O)-METHYLTRANSFERASE"/>
    <property type="match status" value="1"/>
</dbReference>
<evidence type="ECO:0000256" key="1">
    <source>
        <dbReference type="ARBA" id="ARBA00022490"/>
    </source>
</evidence>
<keyword evidence="1 6" id="KW-0963">Cytoplasm</keyword>
<comment type="subcellular location">
    <subcellularLocation>
        <location evidence="6">Cytoplasm</location>
    </subcellularLocation>
</comment>
<dbReference type="GO" id="GO:0141098">
    <property type="term" value="F:tRNA (cytidine(34)-2'-O)-methyltransferase activity"/>
    <property type="evidence" value="ECO:0007669"/>
    <property type="project" value="RHEA"/>
</dbReference>
<dbReference type="GO" id="GO:0005737">
    <property type="term" value="C:cytoplasm"/>
    <property type="evidence" value="ECO:0007669"/>
    <property type="project" value="UniProtKB-SubCell"/>
</dbReference>
<dbReference type="AlphaFoldDB" id="D6SMU4"/>
<dbReference type="Proteomes" id="UP000005496">
    <property type="component" value="Unassembled WGS sequence"/>
</dbReference>
<dbReference type="OrthoDB" id="9789043at2"/>
<dbReference type="SUPFAM" id="SSF75217">
    <property type="entry name" value="alpha/beta knot"/>
    <property type="match status" value="1"/>
</dbReference>
<dbReference type="InterPro" id="IPR029028">
    <property type="entry name" value="Alpha/beta_knot_MTases"/>
</dbReference>
<dbReference type="GO" id="GO:0042802">
    <property type="term" value="F:identical protein binding"/>
    <property type="evidence" value="ECO:0007669"/>
    <property type="project" value="UniProtKB-ARBA"/>
</dbReference>
<dbReference type="FunFam" id="3.40.1280.10:FF:000002">
    <property type="entry name" value="Peptidylprolyl isomerase"/>
    <property type="match status" value="1"/>
</dbReference>
<evidence type="ECO:0000256" key="7">
    <source>
        <dbReference type="PIRSR" id="PIRSR029256-1"/>
    </source>
</evidence>
<proteinExistence type="inferred from homology"/>
<comment type="caution">
    <text evidence="6">Lacks conserved residue(s) required for the propagation of feature annotation.</text>
</comment>
<keyword evidence="10" id="KW-1185">Reference proteome</keyword>
<feature type="binding site" evidence="6 7">
    <location>
        <position position="100"/>
    </location>
    <ligand>
        <name>S-adenosyl-L-methionine</name>
        <dbReference type="ChEBI" id="CHEBI:59789"/>
    </ligand>
</feature>
<dbReference type="Gene3D" id="3.40.1280.10">
    <property type="match status" value="1"/>
</dbReference>
<reference evidence="9" key="1">
    <citation type="submission" date="2010-05" db="EMBL/GenBank/DDBJ databases">
        <title>The draft genome of Desulfonatronospira thiodismutans ASO3-1.</title>
        <authorList>
            <consortium name="US DOE Joint Genome Institute (JGI-PGF)"/>
            <person name="Lucas S."/>
            <person name="Copeland A."/>
            <person name="Lapidus A."/>
            <person name="Cheng J.-F."/>
            <person name="Bruce D."/>
            <person name="Goodwin L."/>
            <person name="Pitluck S."/>
            <person name="Chertkov O."/>
            <person name="Brettin T."/>
            <person name="Detter J.C."/>
            <person name="Han C."/>
            <person name="Land M.L."/>
            <person name="Hauser L."/>
            <person name="Kyrpides N."/>
            <person name="Mikhailova N."/>
            <person name="Muyzer G."/>
            <person name="Woyke T."/>
        </authorList>
    </citation>
    <scope>NUCLEOTIDE SEQUENCE [LARGE SCALE GENOMIC DNA]</scope>
    <source>
        <strain evidence="9">ASO3-1</strain>
    </source>
</reference>
<keyword evidence="5 6" id="KW-0819">tRNA processing</keyword>
<dbReference type="EMBL" id="ACJN02000001">
    <property type="protein sequence ID" value="EFI36005.1"/>
    <property type="molecule type" value="Genomic_DNA"/>
</dbReference>
<keyword evidence="4 6" id="KW-0949">S-adenosyl-L-methionine</keyword>
<dbReference type="Pfam" id="PF00588">
    <property type="entry name" value="SpoU_methylase"/>
    <property type="match status" value="1"/>
</dbReference>
<dbReference type="HAMAP" id="MF_01885">
    <property type="entry name" value="tRNA_methyltr_TrmL"/>
    <property type="match status" value="1"/>
</dbReference>
<keyword evidence="2 6" id="KW-0489">Methyltransferase</keyword>
<dbReference type="PIRSF" id="PIRSF029256">
    <property type="entry name" value="SpoU_TrmH_prd"/>
    <property type="match status" value="1"/>
</dbReference>
<dbReference type="CDD" id="cd18094">
    <property type="entry name" value="SpoU-like_TrmL"/>
    <property type="match status" value="1"/>
</dbReference>